<evidence type="ECO:0000313" key="2">
    <source>
        <dbReference type="Proteomes" id="UP000001191"/>
    </source>
</evidence>
<dbReference type="STRING" id="63737.Npun_R1334"/>
<protein>
    <submittedName>
        <fullName evidence="1">Uncharacterized protein</fullName>
    </submittedName>
</protein>
<keyword evidence="2" id="KW-1185">Reference proteome</keyword>
<reference evidence="2" key="1">
    <citation type="submission" date="2008-04" db="EMBL/GenBank/DDBJ databases">
        <title>Complete sequence of chromosome of Nostoc punctiforme ATCC 29133.</title>
        <authorList>
            <consortium name="US DOE Joint Genome Institute"/>
            <person name="Copeland A."/>
            <person name="Lucas S."/>
            <person name="Lapidus A."/>
            <person name="Glavina del Rio T."/>
            <person name="Dalin E."/>
            <person name="Tice H."/>
            <person name="Pitluck S."/>
            <person name="Chain P."/>
            <person name="Malfatti S."/>
            <person name="Shin M."/>
            <person name="Vergez L."/>
            <person name="Schmutz J."/>
            <person name="Larimer F."/>
            <person name="Land M."/>
            <person name="Hauser L."/>
            <person name="Kyrpides N."/>
            <person name="Kim E."/>
            <person name="Meeks J.C."/>
            <person name="Elhai J."/>
            <person name="Campbell E.L."/>
            <person name="Thiel T."/>
            <person name="Longmire J."/>
            <person name="Potts M."/>
            <person name="Atlas R."/>
        </authorList>
    </citation>
    <scope>NUCLEOTIDE SEQUENCE [LARGE SCALE GENOMIC DNA]</scope>
    <source>
        <strain evidence="2">ATCC 29133 / PCC 73102</strain>
    </source>
</reference>
<dbReference type="EMBL" id="CP001037">
    <property type="protein sequence ID" value="ACC80046.1"/>
    <property type="molecule type" value="Genomic_DNA"/>
</dbReference>
<reference evidence="1 2" key="2">
    <citation type="journal article" date="2013" name="Plant Physiol.">
        <title>A Nostoc punctiforme Sugar Transporter Necessary to Establish a Cyanobacterium-Plant Symbiosis.</title>
        <authorList>
            <person name="Ekman M."/>
            <person name="Picossi S."/>
            <person name="Campbell E.L."/>
            <person name="Meeks J.C."/>
            <person name="Flores E."/>
        </authorList>
    </citation>
    <scope>NUCLEOTIDE SEQUENCE [LARGE SCALE GENOMIC DNA]</scope>
    <source>
        <strain evidence="2">ATCC 29133 / PCC 73102</strain>
    </source>
</reference>
<accession>B2IYF9</accession>
<dbReference type="KEGG" id="npu:Npun_R1334"/>
<proteinExistence type="predicted"/>
<gene>
    <name evidence="1" type="ordered locus">Npun_R1334</name>
</gene>
<name>B2IYF9_NOSP7</name>
<dbReference type="HOGENOM" id="CLU_2701092_0_0_3"/>
<evidence type="ECO:0000313" key="1">
    <source>
        <dbReference type="EMBL" id="ACC80046.1"/>
    </source>
</evidence>
<dbReference type="AlphaFoldDB" id="B2IYF9"/>
<organism evidence="1 2">
    <name type="scientific">Nostoc punctiforme (strain ATCC 29133 / PCC 73102)</name>
    <dbReference type="NCBI Taxonomy" id="63737"/>
    <lineage>
        <taxon>Bacteria</taxon>
        <taxon>Bacillati</taxon>
        <taxon>Cyanobacteriota</taxon>
        <taxon>Cyanophyceae</taxon>
        <taxon>Nostocales</taxon>
        <taxon>Nostocaceae</taxon>
        <taxon>Nostoc</taxon>
    </lineage>
</organism>
<dbReference type="EnsemblBacteria" id="ACC80046">
    <property type="protein sequence ID" value="ACC80046"/>
    <property type="gene ID" value="Npun_R1334"/>
</dbReference>
<dbReference type="Proteomes" id="UP000001191">
    <property type="component" value="Chromosome"/>
</dbReference>
<sequence length="73" mass="8114">MLLYSVIRQGVSFMAYSDFKLIEVIDSFGLIIQESSGLFANVQEQECSDLLSTILRENVDLAVAISSKKLVVK</sequence>